<organism evidence="2 3">
    <name type="scientific">Gibberella subglutinans</name>
    <name type="common">Fusarium subglutinans</name>
    <dbReference type="NCBI Taxonomy" id="42677"/>
    <lineage>
        <taxon>Eukaryota</taxon>
        <taxon>Fungi</taxon>
        <taxon>Dikarya</taxon>
        <taxon>Ascomycota</taxon>
        <taxon>Pezizomycotina</taxon>
        <taxon>Sordariomycetes</taxon>
        <taxon>Hypocreomycetidae</taxon>
        <taxon>Hypocreales</taxon>
        <taxon>Nectriaceae</taxon>
        <taxon>Fusarium</taxon>
        <taxon>Fusarium fujikuroi species complex</taxon>
    </lineage>
</organism>
<proteinExistence type="predicted"/>
<name>A0A8H5ULP7_GIBSU</name>
<gene>
    <name evidence="2" type="ORF">FSUBG_10297</name>
</gene>
<evidence type="ECO:0000313" key="3">
    <source>
        <dbReference type="Proteomes" id="UP000547976"/>
    </source>
</evidence>
<dbReference type="Pfam" id="PF24494">
    <property type="entry name" value="DUF7587"/>
    <property type="match status" value="2"/>
</dbReference>
<sequence length="987" mass="113262">MGTKYEDAVDSIITRIINALHIPDDGLVNLRSEVQDAISDFNQAVEFAQLSEARLVALLNFPFAIYQASEEELFKIRASVIRITKSIQNVTGASDRSLVEIITSRTGLRGRHVDRLLKHFRAAIDDIVLKTIDKIDERLECEWRIAEECYNQVRDPSGSLYPEPYFELTSDDLCPSYGSKGLEPSNMVNHIRGPYQNFTGEQRGELDEERKAEIRNQWTDFWIRALNKCHSGPTLFHPRSILSSAGDWLPSKYVPRYLFRVYDSKSSGLNSETVFASEYSILSYRYPESKVDLLSLDDTTASGMLFHHLERKNCFGSSGFQKGALRDNLVSWTSSLMNAIQYAIWRSHVGHTPTSDVRICAVDTRKFPRGQFARDALLLLSYAHPKSDWFRLKNREFDNGEYISQGTINHAGRSVVFSLEDLVAFGLYELYPEFAEHSSATTWTSRVLELRTSWSDRCQTYSEDFSLACEIAKGPMNGLDTWDAVLLLMAFRNRSLSRIWYSWELLMRLFPDPDETMNDHANTATAEFGSIASGIDALNITGKKRRQPAKSLKEVMHSYGEAVDALSKHATNIVELLRTDGIFNTEDVESICTVPTRAIELVRVAKLLNDSAIQAIVRQVVSFGDKAYFNVSALLEHFKKPIERIAQGIIREAQNDDILWKTAEECYHQATRPSGDLNLEDYLATINPLLWKEEKKEDWIKFWLQSLCNCPGGPTLFQPEEDIVFDHSAKRPPRYLFRTYDVNSTGRNDTDCIASIISQDDEANRHRINIFSTDYQEASEMLHRHLGKGLSSTWETDNLVSWSSSLLFVIQYANWRFCNPWFSQPGDICICAVDTSRFPRGQFARDKWLLNSFKDAEFSDQESSFRDLRFNQSEYDNGEYLSQGVLHIEKRSCTLSLRDLKNAGLWDLYPKFNVNDVQRDADVRTQWTDYVKALRWEWQVTKKTTKADVQCALDIAQKCFPDFDEDDMALLLLSFHERKLRPETLSF</sequence>
<dbReference type="EMBL" id="JAAOAV010000177">
    <property type="protein sequence ID" value="KAF5591993.1"/>
    <property type="molecule type" value="Genomic_DNA"/>
</dbReference>
<reference evidence="2 3" key="1">
    <citation type="submission" date="2020-05" db="EMBL/GenBank/DDBJ databases">
        <title>Identification and distribution of gene clusters putatively required for synthesis of sphingolipid metabolism inhibitors in phylogenetically diverse species of the filamentous fungus Fusarium.</title>
        <authorList>
            <person name="Kim H.-S."/>
            <person name="Busman M."/>
            <person name="Brown D.W."/>
            <person name="Divon H."/>
            <person name="Uhlig S."/>
            <person name="Proctor R.H."/>
        </authorList>
    </citation>
    <scope>NUCLEOTIDE SEQUENCE [LARGE SCALE GENOMIC DNA]</scope>
    <source>
        <strain evidence="2 3">NRRL 66333</strain>
    </source>
</reference>
<feature type="domain" description="DUF7587" evidence="1">
    <location>
        <begin position="254"/>
        <end position="409"/>
    </location>
</feature>
<dbReference type="Proteomes" id="UP000547976">
    <property type="component" value="Unassembled WGS sequence"/>
</dbReference>
<protein>
    <recommendedName>
        <fullName evidence="1">DUF7587 domain-containing protein</fullName>
    </recommendedName>
</protein>
<feature type="domain" description="DUF7587" evidence="1">
    <location>
        <begin position="732"/>
        <end position="853"/>
    </location>
</feature>
<dbReference type="OrthoDB" id="4152607at2759"/>
<dbReference type="AlphaFoldDB" id="A0A8H5ULP7"/>
<dbReference type="InterPro" id="IPR056009">
    <property type="entry name" value="DUF7587"/>
</dbReference>
<keyword evidence="3" id="KW-1185">Reference proteome</keyword>
<comment type="caution">
    <text evidence="2">The sequence shown here is derived from an EMBL/GenBank/DDBJ whole genome shotgun (WGS) entry which is preliminary data.</text>
</comment>
<dbReference type="RefSeq" id="XP_036534189.1">
    <property type="nucleotide sequence ID" value="XM_036674860.1"/>
</dbReference>
<accession>A0A8H5ULP7</accession>
<evidence type="ECO:0000259" key="1">
    <source>
        <dbReference type="Pfam" id="PF24494"/>
    </source>
</evidence>
<evidence type="ECO:0000313" key="2">
    <source>
        <dbReference type="EMBL" id="KAF5591993.1"/>
    </source>
</evidence>
<dbReference type="GeneID" id="59309578"/>